<comment type="cofactor">
    <cofactor evidence="1">
        <name>pyridoxal 5'-phosphate</name>
        <dbReference type="ChEBI" id="CHEBI:597326"/>
    </cofactor>
</comment>
<protein>
    <submittedName>
        <fullName evidence="4">Diaminopropionate ammonia-lyase</fullName>
        <ecNumber evidence="4">4.3.1.15</ecNumber>
    </submittedName>
</protein>
<reference evidence="4" key="2">
    <citation type="submission" date="2021-09" db="EMBL/GenBank/DDBJ databases">
        <authorList>
            <person name="Gilroy R."/>
        </authorList>
    </citation>
    <scope>NUCLEOTIDE SEQUENCE</scope>
    <source>
        <strain evidence="4">USAMLcec4-12693</strain>
    </source>
</reference>
<comment type="caution">
    <text evidence="4">The sequence shown here is derived from an EMBL/GenBank/DDBJ whole genome shotgun (WGS) entry which is preliminary data.</text>
</comment>
<dbReference type="Proteomes" id="UP000813420">
    <property type="component" value="Unassembled WGS sequence"/>
</dbReference>
<dbReference type="PANTHER" id="PTHR42937:SF1">
    <property type="entry name" value="DIAMINOPROPIONATE AMMONIA-LYASE"/>
    <property type="match status" value="1"/>
</dbReference>
<dbReference type="GO" id="GO:0008838">
    <property type="term" value="F:diaminopropionate ammonia-lyase activity"/>
    <property type="evidence" value="ECO:0007669"/>
    <property type="project" value="UniProtKB-EC"/>
</dbReference>
<dbReference type="EMBL" id="DYXE01000019">
    <property type="protein sequence ID" value="HJH49005.1"/>
    <property type="molecule type" value="Genomic_DNA"/>
</dbReference>
<reference evidence="4" key="1">
    <citation type="journal article" date="2021" name="PeerJ">
        <title>Extensive microbial diversity within the chicken gut microbiome revealed by metagenomics and culture.</title>
        <authorList>
            <person name="Gilroy R."/>
            <person name="Ravi A."/>
            <person name="Getino M."/>
            <person name="Pursley I."/>
            <person name="Horton D.L."/>
            <person name="Alikhan N.F."/>
            <person name="Baker D."/>
            <person name="Gharbi K."/>
            <person name="Hall N."/>
            <person name="Watson M."/>
            <person name="Adriaenssens E.M."/>
            <person name="Foster-Nyarko E."/>
            <person name="Jarju S."/>
            <person name="Secka A."/>
            <person name="Antonio M."/>
            <person name="Oren A."/>
            <person name="Chaudhuri R.R."/>
            <person name="La Ragione R."/>
            <person name="Hildebrand F."/>
            <person name="Pallen M.J."/>
        </authorList>
    </citation>
    <scope>NUCLEOTIDE SEQUENCE</scope>
    <source>
        <strain evidence="4">USAMLcec4-12693</strain>
    </source>
</reference>
<evidence type="ECO:0000256" key="2">
    <source>
        <dbReference type="ARBA" id="ARBA00022898"/>
    </source>
</evidence>
<dbReference type="EC" id="4.3.1.15" evidence="4"/>
<dbReference type="NCBIfam" id="TIGR01747">
    <property type="entry name" value="diampropi_NH3ly"/>
    <property type="match status" value="1"/>
</dbReference>
<dbReference type="GO" id="GO:0030170">
    <property type="term" value="F:pyridoxal phosphate binding"/>
    <property type="evidence" value="ECO:0007669"/>
    <property type="project" value="InterPro"/>
</dbReference>
<dbReference type="AlphaFoldDB" id="A0A9D3AI57"/>
<dbReference type="CDD" id="cd00640">
    <property type="entry name" value="Trp-synth-beta_II"/>
    <property type="match status" value="1"/>
</dbReference>
<dbReference type="GO" id="GO:1901605">
    <property type="term" value="P:alpha-amino acid metabolic process"/>
    <property type="evidence" value="ECO:0007669"/>
    <property type="project" value="UniProtKB-ARBA"/>
</dbReference>
<dbReference type="Gene3D" id="3.40.50.1100">
    <property type="match status" value="3"/>
</dbReference>
<sequence length="404" mass="43626">MAIQSFINQKTSIPADVLSLTGPEVLARARHFHSTIPGYQPTPLVFLDHLARRLGISSLLVKDESHRFGLNAFKSLGGSFAIARTLAKKLGWPEDEVTFDALMSPEVKEKLGTLTFVTATDGNHGRGVAWAASLLGHKSVVYMPKGSSLERLENIRAQGAYAEITDQNYDGAVRLADQMAKQNGWILVQDTAWPGYEEIPAWIMQGYTTIAQEIFGQLKENNLQMPTHLFLQAGVGSFAGAMLGSFAARLGEECPVTCIVEPDKADCLYRSARSGTITPVTGDMDSMMAGLCCGEPCTISWEIIRRGAAAFFSCSDDYSARGMRLLGRPEPGDPPIVSGESGAVGAGILAALMEDKALSDIRHSLGLDAHSRVLCISTEGDTDQANYQTILSCIQRPQTVHFAV</sequence>
<dbReference type="SUPFAM" id="SSF53686">
    <property type="entry name" value="Tryptophan synthase beta subunit-like PLP-dependent enzymes"/>
    <property type="match status" value="1"/>
</dbReference>
<name>A0A9D3AI57_9FIRM</name>
<dbReference type="InterPro" id="IPR001926">
    <property type="entry name" value="TrpB-like_PALP"/>
</dbReference>
<evidence type="ECO:0000313" key="4">
    <source>
        <dbReference type="EMBL" id="HJH49005.1"/>
    </source>
</evidence>
<dbReference type="NCBIfam" id="TIGR03528">
    <property type="entry name" value="2_3_DAP_am_ly"/>
    <property type="match status" value="1"/>
</dbReference>
<dbReference type="NCBIfam" id="NF006058">
    <property type="entry name" value="PRK08206.1"/>
    <property type="match status" value="1"/>
</dbReference>
<dbReference type="InterPro" id="IPR010081">
    <property type="entry name" value="DiNH2opropionate_NH3_lyase"/>
</dbReference>
<evidence type="ECO:0000313" key="5">
    <source>
        <dbReference type="Proteomes" id="UP000813420"/>
    </source>
</evidence>
<organism evidence="4 5">
    <name type="scientific">Merdimonas faecis</name>
    <dbReference type="NCBI Taxonomy" id="1653435"/>
    <lineage>
        <taxon>Bacteria</taxon>
        <taxon>Bacillati</taxon>
        <taxon>Bacillota</taxon>
        <taxon>Clostridia</taxon>
        <taxon>Lachnospirales</taxon>
        <taxon>Lachnospiraceae</taxon>
        <taxon>Merdimonas</taxon>
    </lineage>
</organism>
<accession>A0A9D3AI57</accession>
<gene>
    <name evidence="4" type="primary">dpaL</name>
    <name evidence="4" type="ORF">K8V39_01930</name>
</gene>
<dbReference type="InterPro" id="IPR036052">
    <property type="entry name" value="TrpB-like_PALP_sf"/>
</dbReference>
<dbReference type="InterPro" id="IPR019871">
    <property type="entry name" value="DiNH2propionate_NH3-lyase_sub"/>
</dbReference>
<dbReference type="PANTHER" id="PTHR42937">
    <property type="match status" value="1"/>
</dbReference>
<evidence type="ECO:0000256" key="1">
    <source>
        <dbReference type="ARBA" id="ARBA00001933"/>
    </source>
</evidence>
<keyword evidence="2" id="KW-0663">Pyridoxal phosphate</keyword>
<dbReference type="Pfam" id="PF00291">
    <property type="entry name" value="PALP"/>
    <property type="match status" value="1"/>
</dbReference>
<keyword evidence="4" id="KW-0456">Lyase</keyword>
<dbReference type="RefSeq" id="WP_277271579.1">
    <property type="nucleotide sequence ID" value="NZ_DYXE01000019.1"/>
</dbReference>
<proteinExistence type="predicted"/>
<evidence type="ECO:0000259" key="3">
    <source>
        <dbReference type="Pfam" id="PF00291"/>
    </source>
</evidence>
<feature type="domain" description="Tryptophan synthase beta chain-like PALP" evidence="3">
    <location>
        <begin position="37"/>
        <end position="348"/>
    </location>
</feature>